<dbReference type="GO" id="GO:0048245">
    <property type="term" value="P:eosinophil chemotaxis"/>
    <property type="evidence" value="ECO:0007669"/>
    <property type="project" value="TreeGrafter"/>
</dbReference>
<evidence type="ECO:0000256" key="4">
    <source>
        <dbReference type="RuleBase" id="RU361150"/>
    </source>
</evidence>
<gene>
    <name evidence="6" type="primary">CCL16</name>
</gene>
<feature type="domain" description="Chemokine interleukin-8-like" evidence="5">
    <location>
        <begin position="34"/>
        <end position="91"/>
    </location>
</feature>
<keyword evidence="2 4" id="KW-0202">Cytokine</keyword>
<dbReference type="GO" id="GO:0070098">
    <property type="term" value="P:chemokine-mediated signaling pathway"/>
    <property type="evidence" value="ECO:0007669"/>
    <property type="project" value="TreeGrafter"/>
</dbReference>
<dbReference type="Ensembl" id="ENSPCOT00000018620.1">
    <property type="protein sequence ID" value="ENSPCOP00000008070.1"/>
    <property type="gene ID" value="ENSPCOG00000015310.1"/>
</dbReference>
<dbReference type="GO" id="GO:0042056">
    <property type="term" value="F:chemoattractant activity"/>
    <property type="evidence" value="ECO:0007669"/>
    <property type="project" value="Ensembl"/>
</dbReference>
<keyword evidence="4" id="KW-0145">Chemotaxis</keyword>
<evidence type="ECO:0000256" key="1">
    <source>
        <dbReference type="ARBA" id="ARBA00010868"/>
    </source>
</evidence>
<dbReference type="FunFam" id="2.40.50.40:FF:000034">
    <property type="entry name" value="C-C motif chemokine"/>
    <property type="match status" value="1"/>
</dbReference>
<dbReference type="GO" id="GO:0006954">
    <property type="term" value="P:inflammatory response"/>
    <property type="evidence" value="ECO:0007669"/>
    <property type="project" value="TreeGrafter"/>
</dbReference>
<dbReference type="InterPro" id="IPR000827">
    <property type="entry name" value="Chemokine_CC_CS"/>
</dbReference>
<dbReference type="Proteomes" id="UP000233160">
    <property type="component" value="Unassembled WGS sequence"/>
</dbReference>
<protein>
    <recommendedName>
        <fullName evidence="4">C-C motif chemokine</fullName>
    </recommendedName>
</protein>
<dbReference type="Gene3D" id="2.40.50.40">
    <property type="match status" value="1"/>
</dbReference>
<evidence type="ECO:0000313" key="6">
    <source>
        <dbReference type="Ensembl" id="ENSPCOP00000008070.1"/>
    </source>
</evidence>
<dbReference type="GeneTree" id="ENSGT01100000263482"/>
<dbReference type="PANTHER" id="PTHR12015">
    <property type="entry name" value="SMALL INDUCIBLE CYTOKINE A"/>
    <property type="match status" value="1"/>
</dbReference>
<reference evidence="6" key="2">
    <citation type="submission" date="2025-09" db="UniProtKB">
        <authorList>
            <consortium name="Ensembl"/>
        </authorList>
    </citation>
    <scope>IDENTIFICATION</scope>
</reference>
<dbReference type="SUPFAM" id="SSF54117">
    <property type="entry name" value="Interleukin 8-like chemokines"/>
    <property type="match status" value="1"/>
</dbReference>
<evidence type="ECO:0000313" key="7">
    <source>
        <dbReference type="Proteomes" id="UP000233160"/>
    </source>
</evidence>
<dbReference type="GO" id="GO:0030335">
    <property type="term" value="P:positive regulation of cell migration"/>
    <property type="evidence" value="ECO:0007669"/>
    <property type="project" value="TreeGrafter"/>
</dbReference>
<evidence type="ECO:0000256" key="2">
    <source>
        <dbReference type="ARBA" id="ARBA00022514"/>
    </source>
</evidence>
<name>A0A2K6F264_PROCO</name>
<evidence type="ECO:0000259" key="5">
    <source>
        <dbReference type="SMART" id="SM00199"/>
    </source>
</evidence>
<dbReference type="Pfam" id="PF00048">
    <property type="entry name" value="IL8"/>
    <property type="match status" value="1"/>
</dbReference>
<dbReference type="InterPro" id="IPR001811">
    <property type="entry name" value="Chemokine_IL8-like_dom"/>
</dbReference>
<dbReference type="CDD" id="cd00272">
    <property type="entry name" value="Chemokine_CC"/>
    <property type="match status" value="1"/>
</dbReference>
<dbReference type="GO" id="GO:0048020">
    <property type="term" value="F:CCR chemokine receptor binding"/>
    <property type="evidence" value="ECO:0007669"/>
    <property type="project" value="TreeGrafter"/>
</dbReference>
<keyword evidence="4" id="KW-0964">Secreted</keyword>
<dbReference type="InterPro" id="IPR036048">
    <property type="entry name" value="Interleukin_8-like_sf"/>
</dbReference>
<keyword evidence="4" id="KW-0732">Signal</keyword>
<keyword evidence="3" id="KW-1015">Disulfide bond</keyword>
<sequence>MKVSVAAFFLLIIILTTTAAFHSQPKIPEAVNQPTTCCLKYHEKVLPRKLVVGYRKALNCHLPAIIFVTKKNREVCSDPSNDRVQEYIKDPSLPLLPSRSSGVKMITSKKGQQLLSSP</sequence>
<evidence type="ECO:0000256" key="3">
    <source>
        <dbReference type="ARBA" id="ARBA00023157"/>
    </source>
</evidence>
<comment type="subcellular location">
    <subcellularLocation>
        <location evidence="4">Secreted</location>
    </subcellularLocation>
</comment>
<dbReference type="GO" id="GO:0061844">
    <property type="term" value="P:antimicrobial humoral immune response mediated by antimicrobial peptide"/>
    <property type="evidence" value="ECO:0007669"/>
    <property type="project" value="TreeGrafter"/>
</dbReference>
<keyword evidence="7" id="KW-1185">Reference proteome</keyword>
<dbReference type="GO" id="GO:0005615">
    <property type="term" value="C:extracellular space"/>
    <property type="evidence" value="ECO:0007669"/>
    <property type="project" value="UniProtKB-KW"/>
</dbReference>
<feature type="chain" id="PRO_5014208853" description="C-C motif chemokine" evidence="4">
    <location>
        <begin position="21"/>
        <end position="118"/>
    </location>
</feature>
<dbReference type="STRING" id="379532.ENSPCOP00000008070"/>
<reference evidence="6" key="1">
    <citation type="submission" date="2025-08" db="UniProtKB">
        <authorList>
            <consortium name="Ensembl"/>
        </authorList>
    </citation>
    <scope>IDENTIFICATION</scope>
</reference>
<dbReference type="InterPro" id="IPR039809">
    <property type="entry name" value="Chemokine_b/g/d"/>
</dbReference>
<dbReference type="PROSITE" id="PS00472">
    <property type="entry name" value="SMALL_CYTOKINES_CC"/>
    <property type="match status" value="1"/>
</dbReference>
<feature type="signal peptide" evidence="4">
    <location>
        <begin position="1"/>
        <end position="20"/>
    </location>
</feature>
<dbReference type="AlphaFoldDB" id="A0A2K6F264"/>
<organism evidence="6 7">
    <name type="scientific">Propithecus coquereli</name>
    <name type="common">Coquerel's sifaka</name>
    <name type="synonym">Propithecus verreauxi coquereli</name>
    <dbReference type="NCBI Taxonomy" id="379532"/>
    <lineage>
        <taxon>Eukaryota</taxon>
        <taxon>Metazoa</taxon>
        <taxon>Chordata</taxon>
        <taxon>Craniata</taxon>
        <taxon>Vertebrata</taxon>
        <taxon>Euteleostomi</taxon>
        <taxon>Mammalia</taxon>
        <taxon>Eutheria</taxon>
        <taxon>Euarchontoglires</taxon>
        <taxon>Primates</taxon>
        <taxon>Strepsirrhini</taxon>
        <taxon>Lemuriformes</taxon>
        <taxon>Indriidae</taxon>
        <taxon>Propithecus</taxon>
    </lineage>
</organism>
<dbReference type="PANTHER" id="PTHR12015:SF21">
    <property type="entry name" value="C-C MOTIF CHEMOKINE 16"/>
    <property type="match status" value="1"/>
</dbReference>
<dbReference type="SMART" id="SM00199">
    <property type="entry name" value="SCY"/>
    <property type="match status" value="1"/>
</dbReference>
<dbReference type="OMA" id="DNWVQEY"/>
<accession>A0A2K6F264</accession>
<comment type="similarity">
    <text evidence="1 4">Belongs to the intercrine beta (chemokine CC) family.</text>
</comment>
<dbReference type="GO" id="GO:0008009">
    <property type="term" value="F:chemokine activity"/>
    <property type="evidence" value="ECO:0007669"/>
    <property type="project" value="InterPro"/>
</dbReference>
<proteinExistence type="inferred from homology"/>